<evidence type="ECO:0000313" key="3">
    <source>
        <dbReference type="Proteomes" id="UP000746690"/>
    </source>
</evidence>
<dbReference type="SUPFAM" id="SSF49265">
    <property type="entry name" value="Fibronectin type III"/>
    <property type="match status" value="1"/>
</dbReference>
<keyword evidence="1" id="KW-0732">Signal</keyword>
<dbReference type="PROSITE" id="PS51257">
    <property type="entry name" value="PROKAR_LIPOPROTEIN"/>
    <property type="match status" value="1"/>
</dbReference>
<sequence>MRKLIYIICLAFLVFGCSRSSVDNGDGGEDIENPDENPNPDSPLAVTLVFPHEDSLCNEGTDLTPTESTVFFEWQASDKAENYVVYIKNILTGDVIQRQTTNDKVPVVINRATPYSWYVESSDGTKSEKSATWKFFNAGPGVQTYAPFPATINAPAMAASINGGNVTLQWTGSDVDNDIVGYDIYLGTNNNPDIHTSDVTTNELSVSVTSGTIYYWKVVTKDAVGNTSDSDVFQFKVL</sequence>
<proteinExistence type="predicted"/>
<dbReference type="InterPro" id="IPR013783">
    <property type="entry name" value="Ig-like_fold"/>
</dbReference>
<keyword evidence="3" id="KW-1185">Reference proteome</keyword>
<feature type="chain" id="PRO_5045303211" description="Fibronectin type-III domain-containing protein" evidence="1">
    <location>
        <begin position="23"/>
        <end position="238"/>
    </location>
</feature>
<dbReference type="RefSeq" id="WP_169676340.1">
    <property type="nucleotide sequence ID" value="NZ_JABBHF010000012.1"/>
</dbReference>
<comment type="caution">
    <text evidence="2">The sequence shown here is derived from an EMBL/GenBank/DDBJ whole genome shotgun (WGS) entry which is preliminary data.</text>
</comment>
<dbReference type="Gene3D" id="2.60.40.10">
    <property type="entry name" value="Immunoglobulins"/>
    <property type="match status" value="1"/>
</dbReference>
<dbReference type="EMBL" id="JABBHF010000012">
    <property type="protein sequence ID" value="NMH89389.1"/>
    <property type="molecule type" value="Genomic_DNA"/>
</dbReference>
<dbReference type="InterPro" id="IPR036116">
    <property type="entry name" value="FN3_sf"/>
</dbReference>
<evidence type="ECO:0000256" key="1">
    <source>
        <dbReference type="SAM" id="SignalP"/>
    </source>
</evidence>
<evidence type="ECO:0008006" key="4">
    <source>
        <dbReference type="Google" id="ProtNLM"/>
    </source>
</evidence>
<gene>
    <name evidence="2" type="ORF">HHX25_17900</name>
</gene>
<reference evidence="2 3" key="1">
    <citation type="submission" date="2020-04" db="EMBL/GenBank/DDBJ databases">
        <title>A Flavivirga sp. nov.</title>
        <authorList>
            <person name="Sun X."/>
        </authorList>
    </citation>
    <scope>NUCLEOTIDE SEQUENCE [LARGE SCALE GENOMIC DNA]</scope>
    <source>
        <strain evidence="2 3">Y03</strain>
    </source>
</reference>
<dbReference type="Proteomes" id="UP000746690">
    <property type="component" value="Unassembled WGS sequence"/>
</dbReference>
<evidence type="ECO:0000313" key="2">
    <source>
        <dbReference type="EMBL" id="NMH89389.1"/>
    </source>
</evidence>
<name>A0ABX1S4M2_9FLAO</name>
<feature type="signal peptide" evidence="1">
    <location>
        <begin position="1"/>
        <end position="22"/>
    </location>
</feature>
<protein>
    <recommendedName>
        <fullName evidence="4">Fibronectin type-III domain-containing protein</fullName>
    </recommendedName>
</protein>
<accession>A0ABX1S4M2</accession>
<organism evidence="2 3">
    <name type="scientific">Flavivirga algicola</name>
    <dbReference type="NCBI Taxonomy" id="2729136"/>
    <lineage>
        <taxon>Bacteria</taxon>
        <taxon>Pseudomonadati</taxon>
        <taxon>Bacteroidota</taxon>
        <taxon>Flavobacteriia</taxon>
        <taxon>Flavobacteriales</taxon>
        <taxon>Flavobacteriaceae</taxon>
        <taxon>Flavivirga</taxon>
    </lineage>
</organism>